<dbReference type="EMBL" id="CABITT030000003">
    <property type="protein sequence ID" value="VVA99139.1"/>
    <property type="molecule type" value="Genomic_DNA"/>
</dbReference>
<evidence type="ECO:0000313" key="8">
    <source>
        <dbReference type="Proteomes" id="UP000489600"/>
    </source>
</evidence>
<dbReference type="GO" id="GO:0008483">
    <property type="term" value="F:transaminase activity"/>
    <property type="evidence" value="ECO:0007669"/>
    <property type="project" value="UniProtKB-KW"/>
</dbReference>
<dbReference type="CDD" id="cd00609">
    <property type="entry name" value="AAT_like"/>
    <property type="match status" value="1"/>
</dbReference>
<dbReference type="Pfam" id="PF04864">
    <property type="entry name" value="Alliinase_C"/>
    <property type="match status" value="1"/>
</dbReference>
<keyword evidence="5" id="KW-1133">Transmembrane helix</keyword>
<reference evidence="7" key="1">
    <citation type="submission" date="2019-07" db="EMBL/GenBank/DDBJ databases">
        <authorList>
            <person name="Dittberner H."/>
        </authorList>
    </citation>
    <scope>NUCLEOTIDE SEQUENCE [LARGE SCALE GENOMIC DNA]</scope>
</reference>
<dbReference type="InterPro" id="IPR015424">
    <property type="entry name" value="PyrdxlP-dep_Trfase"/>
</dbReference>
<evidence type="ECO:0000256" key="1">
    <source>
        <dbReference type="ARBA" id="ARBA00001933"/>
    </source>
</evidence>
<dbReference type="GO" id="GO:0016846">
    <property type="term" value="F:carbon-sulfur lyase activity"/>
    <property type="evidence" value="ECO:0007669"/>
    <property type="project" value="InterPro"/>
</dbReference>
<evidence type="ECO:0000256" key="5">
    <source>
        <dbReference type="SAM" id="Phobius"/>
    </source>
</evidence>
<dbReference type="PANTHER" id="PTHR43795">
    <property type="entry name" value="BIFUNCTIONAL ASPARTATE AMINOTRANSFERASE AND GLUTAMATE/ASPARTATE-PREPHENATE AMINOTRANSFERASE-RELATED"/>
    <property type="match status" value="1"/>
</dbReference>
<sequence>MKQLLRVLTWRNMLVLSVAVNFSLILRILNGDGGNSRDRPAYVSTWPVVSTTGTGSSSLSSRSCNYSEIEEDDDIIINLKLGDPTVYERYWQEMGEVTTVVIHGWQSLSYFSDNNNNLCWFLEPELGKEIVRVHKLVGNAETQDHFIVVGTGSTQLYQAALYALSPHDDSGPINVVSAAPYYCSYPLITDCLKSGLYRWGGDAKAYKEEDPYIELVTSPNNPDGLLRHAVVNRNEGILIHDLAYYWPQYTPITTKANHDVMLFTVSKSTGHAGMRIGWALVKDRETARKMTEYIELNTIGVSKDSQLRAAKVLKVVSDSCGNEMAKSFFEHSYDAMSERWKLLKQAAENTKRFTVPYFTSQRCNFLGKVFESQPAFAYLKCEEGIVDCERFLRENKKILTKSGKYFGDEESYVRISMLDRDTNFNIFLHRISSSYNANVQVHVGCDDDLGRN</sequence>
<dbReference type="InterPro" id="IPR006948">
    <property type="entry name" value="Alliinase_C"/>
</dbReference>
<evidence type="ECO:0000256" key="2">
    <source>
        <dbReference type="ARBA" id="ARBA00006312"/>
    </source>
</evidence>
<keyword evidence="5" id="KW-0812">Transmembrane</keyword>
<dbReference type="SUPFAM" id="SSF53383">
    <property type="entry name" value="PLP-dependent transferases"/>
    <property type="match status" value="1"/>
</dbReference>
<name>A0A565BC09_9BRAS</name>
<keyword evidence="8" id="KW-1185">Reference proteome</keyword>
<dbReference type="InterPro" id="IPR015421">
    <property type="entry name" value="PyrdxlP-dep_Trfase_major"/>
</dbReference>
<feature type="transmembrane region" description="Helical" evidence="5">
    <location>
        <begin position="12"/>
        <end position="29"/>
    </location>
</feature>
<proteinExistence type="inferred from homology"/>
<dbReference type="PANTHER" id="PTHR43795:SF22">
    <property type="entry name" value="TRYPTOPHAN AMINOTRANSFERASE-RELATED PROTEIN 2"/>
    <property type="match status" value="1"/>
</dbReference>
<gene>
    <name evidence="7" type="ORF">ANE_LOCUS9584</name>
</gene>
<dbReference type="InterPro" id="IPR037029">
    <property type="entry name" value="Alliinase_N_sf"/>
</dbReference>
<dbReference type="OrthoDB" id="2020362at2759"/>
<dbReference type="Gene3D" id="2.10.25.30">
    <property type="entry name" value="EGF-like, alliinase"/>
    <property type="match status" value="1"/>
</dbReference>
<keyword evidence="5" id="KW-0472">Membrane</keyword>
<dbReference type="GO" id="GO:0006520">
    <property type="term" value="P:amino acid metabolic process"/>
    <property type="evidence" value="ECO:0007669"/>
    <property type="project" value="TreeGrafter"/>
</dbReference>
<dbReference type="InterPro" id="IPR050478">
    <property type="entry name" value="Ethylene_sulfur-biosynth"/>
</dbReference>
<evidence type="ECO:0000256" key="3">
    <source>
        <dbReference type="ARBA" id="ARBA00022576"/>
    </source>
</evidence>
<protein>
    <recommendedName>
        <fullName evidence="6">Alliinase C-terminal domain-containing protein</fullName>
    </recommendedName>
</protein>
<keyword evidence="4" id="KW-0663">Pyridoxal phosphate</keyword>
<comment type="cofactor">
    <cofactor evidence="1">
        <name>pyridoxal 5'-phosphate</name>
        <dbReference type="ChEBI" id="CHEBI:597326"/>
    </cofactor>
</comment>
<dbReference type="Gene3D" id="3.40.640.10">
    <property type="entry name" value="Type I PLP-dependent aspartate aminotransferase-like (Major domain)"/>
    <property type="match status" value="1"/>
</dbReference>
<dbReference type="InterPro" id="IPR015422">
    <property type="entry name" value="PyrdxlP-dep_Trfase_small"/>
</dbReference>
<keyword evidence="3" id="KW-0808">Transferase</keyword>
<organism evidence="7 8">
    <name type="scientific">Arabis nemorensis</name>
    <dbReference type="NCBI Taxonomy" id="586526"/>
    <lineage>
        <taxon>Eukaryota</taxon>
        <taxon>Viridiplantae</taxon>
        <taxon>Streptophyta</taxon>
        <taxon>Embryophyta</taxon>
        <taxon>Tracheophyta</taxon>
        <taxon>Spermatophyta</taxon>
        <taxon>Magnoliopsida</taxon>
        <taxon>eudicotyledons</taxon>
        <taxon>Gunneridae</taxon>
        <taxon>Pentapetalae</taxon>
        <taxon>rosids</taxon>
        <taxon>malvids</taxon>
        <taxon>Brassicales</taxon>
        <taxon>Brassicaceae</taxon>
        <taxon>Arabideae</taxon>
        <taxon>Arabis</taxon>
    </lineage>
</organism>
<accession>A0A565BC09</accession>
<evidence type="ECO:0000313" key="7">
    <source>
        <dbReference type="EMBL" id="VVA99139.1"/>
    </source>
</evidence>
<comment type="similarity">
    <text evidence="2">Belongs to the alliinase family.</text>
</comment>
<feature type="domain" description="Alliinase C-terminal" evidence="6">
    <location>
        <begin position="77"/>
        <end position="433"/>
    </location>
</feature>
<dbReference type="Proteomes" id="UP000489600">
    <property type="component" value="Unassembled WGS sequence"/>
</dbReference>
<keyword evidence="3" id="KW-0032">Aminotransferase</keyword>
<evidence type="ECO:0000259" key="6">
    <source>
        <dbReference type="Pfam" id="PF04864"/>
    </source>
</evidence>
<evidence type="ECO:0000256" key="4">
    <source>
        <dbReference type="ARBA" id="ARBA00022898"/>
    </source>
</evidence>
<dbReference type="Gene3D" id="3.90.1150.10">
    <property type="entry name" value="Aspartate Aminotransferase, domain 1"/>
    <property type="match status" value="1"/>
</dbReference>
<comment type="caution">
    <text evidence="7">The sequence shown here is derived from an EMBL/GenBank/DDBJ whole genome shotgun (WGS) entry which is preliminary data.</text>
</comment>
<dbReference type="AlphaFoldDB" id="A0A565BC09"/>